<dbReference type="Pfam" id="PF20168">
    <property type="entry name" value="PDS5"/>
    <property type="match status" value="1"/>
</dbReference>
<dbReference type="EMBL" id="SEOQ01000161">
    <property type="protein sequence ID" value="TFY68468.1"/>
    <property type="molecule type" value="Genomic_DNA"/>
</dbReference>
<gene>
    <name evidence="7" type="ORF">EVG20_g3547</name>
</gene>
<proteinExistence type="predicted"/>
<dbReference type="GO" id="GO:0007064">
    <property type="term" value="P:mitotic sister chromatid cohesion"/>
    <property type="evidence" value="ECO:0007669"/>
    <property type="project" value="InterPro"/>
</dbReference>
<protein>
    <recommendedName>
        <fullName evidence="9">Sister chromatid cohesion protein</fullName>
    </recommendedName>
</protein>
<evidence type="ECO:0000313" key="7">
    <source>
        <dbReference type="EMBL" id="TFY68468.1"/>
    </source>
</evidence>
<feature type="compositionally biased region" description="Acidic residues" evidence="6">
    <location>
        <begin position="1208"/>
        <end position="1217"/>
    </location>
</feature>
<dbReference type="Proteomes" id="UP000298327">
    <property type="component" value="Unassembled WGS sequence"/>
</dbReference>
<dbReference type="OrthoDB" id="200660at2759"/>
<evidence type="ECO:0000256" key="1">
    <source>
        <dbReference type="ARBA" id="ARBA00004123"/>
    </source>
</evidence>
<evidence type="ECO:0000256" key="5">
    <source>
        <dbReference type="ARBA" id="ARBA00023306"/>
    </source>
</evidence>
<feature type="compositionally biased region" description="Basic and acidic residues" evidence="6">
    <location>
        <begin position="1218"/>
        <end position="1238"/>
    </location>
</feature>
<keyword evidence="3" id="KW-0498">Mitosis</keyword>
<evidence type="ECO:0000256" key="6">
    <source>
        <dbReference type="SAM" id="MobiDB-lite"/>
    </source>
</evidence>
<organism evidence="7 8">
    <name type="scientific">Dentipellis fragilis</name>
    <dbReference type="NCBI Taxonomy" id="205917"/>
    <lineage>
        <taxon>Eukaryota</taxon>
        <taxon>Fungi</taxon>
        <taxon>Dikarya</taxon>
        <taxon>Basidiomycota</taxon>
        <taxon>Agaricomycotina</taxon>
        <taxon>Agaricomycetes</taxon>
        <taxon>Russulales</taxon>
        <taxon>Hericiaceae</taxon>
        <taxon>Dentipellis</taxon>
    </lineage>
</organism>
<dbReference type="STRING" id="205917.A0A4Y9Z3J2"/>
<dbReference type="PANTHER" id="PTHR12663">
    <property type="entry name" value="ANDROGEN INDUCED INHIBITOR OF PROLIFERATION AS3 / PDS5-RELATED"/>
    <property type="match status" value="1"/>
</dbReference>
<keyword evidence="5" id="KW-0131">Cell cycle</keyword>
<dbReference type="CDD" id="cd19953">
    <property type="entry name" value="PDS5"/>
    <property type="match status" value="1"/>
</dbReference>
<comment type="caution">
    <text evidence="7">The sequence shown here is derived from an EMBL/GenBank/DDBJ whole genome shotgun (WGS) entry which is preliminary data.</text>
</comment>
<keyword evidence="4" id="KW-0539">Nucleus</keyword>
<feature type="compositionally biased region" description="Basic residues" evidence="6">
    <location>
        <begin position="1174"/>
        <end position="1183"/>
    </location>
</feature>
<evidence type="ECO:0000256" key="2">
    <source>
        <dbReference type="ARBA" id="ARBA00022618"/>
    </source>
</evidence>
<keyword evidence="8" id="KW-1185">Reference proteome</keyword>
<name>A0A4Y9Z3J2_9AGAM</name>
<dbReference type="GO" id="GO:0006281">
    <property type="term" value="P:DNA repair"/>
    <property type="evidence" value="ECO:0007669"/>
    <property type="project" value="TreeGrafter"/>
</dbReference>
<dbReference type="InterPro" id="IPR016024">
    <property type="entry name" value="ARM-type_fold"/>
</dbReference>
<dbReference type="InterPro" id="IPR011989">
    <property type="entry name" value="ARM-like"/>
</dbReference>
<feature type="compositionally biased region" description="Acidic residues" evidence="6">
    <location>
        <begin position="1187"/>
        <end position="1201"/>
    </location>
</feature>
<dbReference type="GO" id="GO:0051301">
    <property type="term" value="P:cell division"/>
    <property type="evidence" value="ECO:0007669"/>
    <property type="project" value="UniProtKB-KW"/>
</dbReference>
<dbReference type="PANTHER" id="PTHR12663:SF0">
    <property type="entry name" value="PRECOCIOUS DISSOCIATION OF SISTERS 5, ISOFORM A"/>
    <property type="match status" value="1"/>
</dbReference>
<dbReference type="SUPFAM" id="SSF48371">
    <property type="entry name" value="ARM repeat"/>
    <property type="match status" value="1"/>
</dbReference>
<evidence type="ECO:0008006" key="9">
    <source>
        <dbReference type="Google" id="ProtNLM"/>
    </source>
</evidence>
<dbReference type="AlphaFoldDB" id="A0A4Y9Z3J2"/>
<sequence>MVAQTRTGGSHRLRFADKLVGKGLSTDALLKKLKALHVELADLDQDTVDVASLGAVRKELVHTSILLHKDRGVKAYAACCLADLLRLYAPDAPYTQNELRDIFQFFFRQLTTGLKGPDAPYYQEYFHLLESLSTVKSVVLVCDLPHADELIMDIFRDFFALVRQDLAKKIEMFLADILVALIDEAQSLPNEVLETLMAQFMDKHPGMDNPAFRLAVQVCNATADKLQRHVCQYFTDIIVAHAPSDEDDTDLADIRTAHDLIKRLHRTCPGLLHNVVPQLEEELRVEDVTLRTLATQALGEMFADKGGPDLVRKYPTTWNVWLMRKNDKSPAVRLALVEATRSLITSLADQREIIEEALSSKLLDPDEKVRAAVCKLYSQLDYEAALHHVSVQLLRNVAGRGLDKKHSVRTEALNSVGKLYSLAYPEIENGDPAAVRQFSWIPEAILHMSSTTQEVRAAVEHVLSEYVLPMPNARNAEVDEVAWTDRLLTTMKFLDEKAVNALLILSGIKTPRPSGYERFVDCCVEHNEMMQGGIMDENEDQITRRLNIIVQKISGSMPDPQKAAEDLRAFAKLNESRLYKLLKTCMDTQTDLKTLVKSSVRIFHPAIPCPLLLTCPIQSEFLKRIDQSAVTLHATMSTFLRRASLRFINQSSVPQLVRRLQRDTGTEGDSAAMLLSFVAKHCPALFRSHVGELAKACSADARSGHARQVEVCLQALAAVAAVDEKLTTSDKRMTERVLRFALDSDARHSKFAARLLARSKDSAKQSAFAQTIADTLPEMDLESEDETLVAHLAVLREFASAAPDAFEKRSEDIMSFVVKNVLMQSVTLDPNMMQVDTEWVENTDMPIALRAKLLALKVCRARCLAHATAPTALDVATPVMKMFMSILEHGGALSAASAETDDPRVKSRLRLQAAVSLLHLASADAFSRFVNEHFIMLAITIQDACYQVRIGFLSKLVTLLSNQKLLAHFNTIPFMTIHDPEADVRSMARAYVLYAYRSAPPAMRLARFEMIFVRFLHLLAHHPDFALTQDSLPDMAKYIEFYLELIANSENISLLYHLAGKMKTVRDSESQVCSEHLYALSELAQHVIKARAQTHNWSLQSYPGKIKLFSDILKPLPNAQTANEILKHVYLPEETLEWLKEHTKAARAAAAAEKPKPSRKRKASTAARTNGQTKRARAKARRKRNEEENDDDDEDEEDEESSVAGGSSDEEEHDEDAGEAKSESSPEEAEGQKEERLGRGARTRAKAKIKQQVSKKRSPKKS</sequence>
<dbReference type="InterPro" id="IPR039776">
    <property type="entry name" value="Pds5"/>
</dbReference>
<evidence type="ECO:0000256" key="3">
    <source>
        <dbReference type="ARBA" id="ARBA00022776"/>
    </source>
</evidence>
<dbReference type="Gene3D" id="1.25.10.10">
    <property type="entry name" value="Leucine-rich Repeat Variant"/>
    <property type="match status" value="1"/>
</dbReference>
<reference evidence="7 8" key="1">
    <citation type="submission" date="2019-02" db="EMBL/GenBank/DDBJ databases">
        <title>Genome sequencing of the rare red list fungi Dentipellis fragilis.</title>
        <authorList>
            <person name="Buettner E."/>
            <person name="Kellner H."/>
        </authorList>
    </citation>
    <scope>NUCLEOTIDE SEQUENCE [LARGE SCALE GENOMIC DNA]</scope>
    <source>
        <strain evidence="7 8">DSM 105465</strain>
    </source>
</reference>
<feature type="compositionally biased region" description="Basic residues" evidence="6">
    <location>
        <begin position="1239"/>
        <end position="1262"/>
    </location>
</feature>
<comment type="subcellular location">
    <subcellularLocation>
        <location evidence="1">Nucleus</location>
    </subcellularLocation>
</comment>
<evidence type="ECO:0000313" key="8">
    <source>
        <dbReference type="Proteomes" id="UP000298327"/>
    </source>
</evidence>
<evidence type="ECO:0000256" key="4">
    <source>
        <dbReference type="ARBA" id="ARBA00023242"/>
    </source>
</evidence>
<dbReference type="GO" id="GO:0000785">
    <property type="term" value="C:chromatin"/>
    <property type="evidence" value="ECO:0007669"/>
    <property type="project" value="TreeGrafter"/>
</dbReference>
<keyword evidence="2" id="KW-0132">Cell division</keyword>
<feature type="region of interest" description="Disordered" evidence="6">
    <location>
        <begin position="1147"/>
        <end position="1262"/>
    </location>
</feature>
<accession>A0A4Y9Z3J2</accession>
<dbReference type="GO" id="GO:0005634">
    <property type="term" value="C:nucleus"/>
    <property type="evidence" value="ECO:0007669"/>
    <property type="project" value="UniProtKB-SubCell"/>
</dbReference>